<reference evidence="4 5" key="1">
    <citation type="submission" date="2019-03" db="EMBL/GenBank/DDBJ databases">
        <title>Metabolic potential of uncultured bacteria and archaea associated with petroleum seepage in deep-sea sediments.</title>
        <authorList>
            <person name="Dong X."/>
            <person name="Hubert C."/>
        </authorList>
    </citation>
    <scope>NUCLEOTIDE SEQUENCE [LARGE SCALE GENOMIC DNA]</scope>
    <source>
        <strain evidence="4">E44_bin92</strain>
    </source>
</reference>
<protein>
    <submittedName>
        <fullName evidence="4">Nitroreductase</fullName>
    </submittedName>
</protein>
<dbReference type="PANTHER" id="PTHR43673">
    <property type="entry name" value="NAD(P)H NITROREDUCTASE YDGI-RELATED"/>
    <property type="match status" value="1"/>
</dbReference>
<accession>A0A523QI10</accession>
<dbReference type="Proteomes" id="UP000320781">
    <property type="component" value="Unassembled WGS sequence"/>
</dbReference>
<dbReference type="SUPFAM" id="SSF55469">
    <property type="entry name" value="FMN-dependent nitroreductase-like"/>
    <property type="match status" value="1"/>
</dbReference>
<organism evidence="4 5">
    <name type="scientific">Aerophobetes bacterium</name>
    <dbReference type="NCBI Taxonomy" id="2030807"/>
    <lineage>
        <taxon>Bacteria</taxon>
        <taxon>Candidatus Aerophobota</taxon>
    </lineage>
</organism>
<dbReference type="InterPro" id="IPR000415">
    <property type="entry name" value="Nitroreductase-like"/>
</dbReference>
<evidence type="ECO:0000256" key="2">
    <source>
        <dbReference type="ARBA" id="ARBA00023002"/>
    </source>
</evidence>
<gene>
    <name evidence="4" type="ORF">E3J95_05010</name>
</gene>
<dbReference type="GO" id="GO:0016491">
    <property type="term" value="F:oxidoreductase activity"/>
    <property type="evidence" value="ECO:0007669"/>
    <property type="project" value="UniProtKB-KW"/>
</dbReference>
<dbReference type="Gene3D" id="3.40.109.10">
    <property type="entry name" value="NADH Oxidase"/>
    <property type="match status" value="1"/>
</dbReference>
<name>A0A523QI10_UNCAE</name>
<dbReference type="Pfam" id="PF00881">
    <property type="entry name" value="Nitroreductase"/>
    <property type="match status" value="1"/>
</dbReference>
<dbReference type="AlphaFoldDB" id="A0A523QI10"/>
<evidence type="ECO:0000313" key="4">
    <source>
        <dbReference type="EMBL" id="TES85187.1"/>
    </source>
</evidence>
<feature type="domain" description="Nitroreductase" evidence="3">
    <location>
        <begin position="7"/>
        <end position="63"/>
    </location>
</feature>
<dbReference type="PANTHER" id="PTHR43673:SF10">
    <property type="entry name" value="NADH DEHYDROGENASE_NAD(P)H NITROREDUCTASE XCC3605-RELATED"/>
    <property type="match status" value="1"/>
</dbReference>
<evidence type="ECO:0000259" key="3">
    <source>
        <dbReference type="Pfam" id="PF00881"/>
    </source>
</evidence>
<evidence type="ECO:0000313" key="5">
    <source>
        <dbReference type="Proteomes" id="UP000320781"/>
    </source>
</evidence>
<comment type="similarity">
    <text evidence="1">Belongs to the nitroreductase family.</text>
</comment>
<keyword evidence="2" id="KW-0560">Oxidoreductase</keyword>
<sequence length="171" mass="19154">MDVMEAIKKRRSVRVYQNKPLPEEKLRKILEAARLAPSARNLQAYKFIVVKNHELRKRLAKEATRHSFIGDAAVIIVAVSLDPDYVMPGGVPAHPVDIAIALDHITLAAVEEELGTCWIGGFYQDQVKNILSIPEKYKVVALLPVGWPADSPKGKVRKTLEEIICHHSFVE</sequence>
<proteinExistence type="inferred from homology"/>
<dbReference type="EMBL" id="SOKU01000247">
    <property type="protein sequence ID" value="TES85187.1"/>
    <property type="molecule type" value="Genomic_DNA"/>
</dbReference>
<evidence type="ECO:0000256" key="1">
    <source>
        <dbReference type="ARBA" id="ARBA00007118"/>
    </source>
</evidence>
<dbReference type="InterPro" id="IPR029479">
    <property type="entry name" value="Nitroreductase"/>
</dbReference>
<dbReference type="CDD" id="cd02139">
    <property type="entry name" value="nitroreductase"/>
    <property type="match status" value="1"/>
</dbReference>
<comment type="caution">
    <text evidence="4">The sequence shown here is derived from an EMBL/GenBank/DDBJ whole genome shotgun (WGS) entry which is preliminary data.</text>
</comment>